<protein>
    <submittedName>
        <fullName evidence="1">Uncharacterized protein</fullName>
    </submittedName>
</protein>
<sequence length="82" mass="8614">MGTVVAGDDGAHVGEVMIVLEAVVSNYCCVLVDVGGDCGRSDEWAVCDQQLGGICQRWWCAVNVVWCAAEVVLVGVQVDGLD</sequence>
<dbReference type="EMBL" id="CACTIH010005486">
    <property type="protein sequence ID" value="CAA2994944.1"/>
    <property type="molecule type" value="Genomic_DNA"/>
</dbReference>
<reference evidence="1 2" key="1">
    <citation type="submission" date="2019-12" db="EMBL/GenBank/DDBJ databases">
        <authorList>
            <person name="Alioto T."/>
            <person name="Alioto T."/>
            <person name="Gomez Garrido J."/>
        </authorList>
    </citation>
    <scope>NUCLEOTIDE SEQUENCE [LARGE SCALE GENOMIC DNA]</scope>
</reference>
<dbReference type="Proteomes" id="UP000594638">
    <property type="component" value="Unassembled WGS sequence"/>
</dbReference>
<keyword evidence="2" id="KW-1185">Reference proteome</keyword>
<proteinExistence type="predicted"/>
<evidence type="ECO:0000313" key="2">
    <source>
        <dbReference type="Proteomes" id="UP000594638"/>
    </source>
</evidence>
<accession>A0A8S0SUC3</accession>
<comment type="caution">
    <text evidence="1">The sequence shown here is derived from an EMBL/GenBank/DDBJ whole genome shotgun (WGS) entry which is preliminary data.</text>
</comment>
<evidence type="ECO:0000313" key="1">
    <source>
        <dbReference type="EMBL" id="CAA2994944.1"/>
    </source>
</evidence>
<name>A0A8S0SUC3_OLEEU</name>
<dbReference type="Gramene" id="OE9A046103T1">
    <property type="protein sequence ID" value="OE9A046103C1"/>
    <property type="gene ID" value="OE9A046103"/>
</dbReference>
<gene>
    <name evidence="1" type="ORF">OLEA9_A046103</name>
</gene>
<organism evidence="1 2">
    <name type="scientific">Olea europaea subsp. europaea</name>
    <dbReference type="NCBI Taxonomy" id="158383"/>
    <lineage>
        <taxon>Eukaryota</taxon>
        <taxon>Viridiplantae</taxon>
        <taxon>Streptophyta</taxon>
        <taxon>Embryophyta</taxon>
        <taxon>Tracheophyta</taxon>
        <taxon>Spermatophyta</taxon>
        <taxon>Magnoliopsida</taxon>
        <taxon>eudicotyledons</taxon>
        <taxon>Gunneridae</taxon>
        <taxon>Pentapetalae</taxon>
        <taxon>asterids</taxon>
        <taxon>lamiids</taxon>
        <taxon>Lamiales</taxon>
        <taxon>Oleaceae</taxon>
        <taxon>Oleeae</taxon>
        <taxon>Olea</taxon>
    </lineage>
</organism>
<dbReference type="AlphaFoldDB" id="A0A8S0SUC3"/>